<dbReference type="Proteomes" id="UP001583186">
    <property type="component" value="Unassembled WGS sequence"/>
</dbReference>
<reference evidence="1 2" key="1">
    <citation type="journal article" date="2024" name="IMA Fungus">
        <title>IMA Genome - F19 : A genome assembly and annotation guide to empower mycologists, including annotated draft genome sequences of Ceratocystis pirilliformis, Diaporthe australafricana, Fusarium ophioides, Paecilomyces lecythidis, and Sporothrix stenoceras.</title>
        <authorList>
            <person name="Aylward J."/>
            <person name="Wilson A.M."/>
            <person name="Visagie C.M."/>
            <person name="Spraker J."/>
            <person name="Barnes I."/>
            <person name="Buitendag C."/>
            <person name="Ceriani C."/>
            <person name="Del Mar Angel L."/>
            <person name="du Plessis D."/>
            <person name="Fuchs T."/>
            <person name="Gasser K."/>
            <person name="Kramer D."/>
            <person name="Li W."/>
            <person name="Munsamy K."/>
            <person name="Piso A."/>
            <person name="Price J.L."/>
            <person name="Sonnekus B."/>
            <person name="Thomas C."/>
            <person name="van der Nest A."/>
            <person name="van Dijk A."/>
            <person name="van Heerden A."/>
            <person name="van Vuuren N."/>
            <person name="Yilmaz N."/>
            <person name="Duong T.A."/>
            <person name="van der Merwe N.A."/>
            <person name="Wingfield M.J."/>
            <person name="Wingfield B.D."/>
        </authorList>
    </citation>
    <scope>NUCLEOTIDE SEQUENCE [LARGE SCALE GENOMIC DNA]</scope>
    <source>
        <strain evidence="1 2">CMW 5346</strain>
    </source>
</reference>
<dbReference type="EMBL" id="JAWCUI010000008">
    <property type="protein sequence ID" value="KAL1900901.1"/>
    <property type="molecule type" value="Genomic_DNA"/>
</dbReference>
<accession>A0ABR3ZJS1</accession>
<comment type="caution">
    <text evidence="1">The sequence shown here is derived from an EMBL/GenBank/DDBJ whole genome shotgun (WGS) entry which is preliminary data.</text>
</comment>
<keyword evidence="2" id="KW-1185">Reference proteome</keyword>
<gene>
    <name evidence="1" type="ORF">Sste5346_001962</name>
</gene>
<protein>
    <submittedName>
        <fullName evidence="1">Uncharacterized protein</fullName>
    </submittedName>
</protein>
<organism evidence="1 2">
    <name type="scientific">Sporothrix stenoceras</name>
    <dbReference type="NCBI Taxonomy" id="5173"/>
    <lineage>
        <taxon>Eukaryota</taxon>
        <taxon>Fungi</taxon>
        <taxon>Dikarya</taxon>
        <taxon>Ascomycota</taxon>
        <taxon>Pezizomycotina</taxon>
        <taxon>Sordariomycetes</taxon>
        <taxon>Sordariomycetidae</taxon>
        <taxon>Ophiostomatales</taxon>
        <taxon>Ophiostomataceae</taxon>
        <taxon>Sporothrix</taxon>
    </lineage>
</organism>
<sequence length="183" mass="20922">MALTSVYIGGRHFKRVNDRHEGAGPPLPLSELDATMDYLESLAYDFKDVLPPTRSLIEARGFQEVVMAGDARDIMNTEKGDNGGSSEMAVMNGGNRNARIVFHAPRGERLRHVGTSKCYNRFYDAAHQARMRNPRASSMEFEYRPTTEWYREQIEEGRDYDHISVDGWEPFFKTFKINLGDSH</sequence>
<name>A0ABR3ZJS1_9PEZI</name>
<evidence type="ECO:0000313" key="1">
    <source>
        <dbReference type="EMBL" id="KAL1900901.1"/>
    </source>
</evidence>
<proteinExistence type="predicted"/>
<evidence type="ECO:0000313" key="2">
    <source>
        <dbReference type="Proteomes" id="UP001583186"/>
    </source>
</evidence>